<keyword evidence="4 6" id="KW-0238">DNA-binding</keyword>
<reference evidence="11" key="3">
    <citation type="submission" date="2010-09" db="EMBL/GenBank/DDBJ databases">
        <title>Annotation of Gaeumannomyces graminis var. tritici R3-111a-1.</title>
        <authorList>
            <consortium name="The Broad Institute Genome Sequencing Platform"/>
            <person name="Ma L.-J."/>
            <person name="Dead R."/>
            <person name="Young S.K."/>
            <person name="Zeng Q."/>
            <person name="Gargeya S."/>
            <person name="Fitzgerald M."/>
            <person name="Haas B."/>
            <person name="Abouelleil A."/>
            <person name="Alvarado L."/>
            <person name="Arachchi H.M."/>
            <person name="Berlin A."/>
            <person name="Brown A."/>
            <person name="Chapman S.B."/>
            <person name="Chen Z."/>
            <person name="Dunbar C."/>
            <person name="Freedman E."/>
            <person name="Gearin G."/>
            <person name="Gellesch M."/>
            <person name="Goldberg J."/>
            <person name="Griggs A."/>
            <person name="Gujja S."/>
            <person name="Heiman D."/>
            <person name="Howarth C."/>
            <person name="Larson L."/>
            <person name="Lui A."/>
            <person name="MacDonald P.J.P."/>
            <person name="Mehta T."/>
            <person name="Montmayeur A."/>
            <person name="Murphy C."/>
            <person name="Neiman D."/>
            <person name="Pearson M."/>
            <person name="Priest M."/>
            <person name="Roberts A."/>
            <person name="Saif S."/>
            <person name="Shea T."/>
            <person name="Shenoy N."/>
            <person name="Sisk P."/>
            <person name="Stolte C."/>
            <person name="Sykes S."/>
            <person name="Yandava C."/>
            <person name="Wortman J."/>
            <person name="Nusbaum C."/>
            <person name="Birren B."/>
        </authorList>
    </citation>
    <scope>NUCLEOTIDE SEQUENCE</scope>
    <source>
        <strain evidence="11">R3-111a-1</strain>
    </source>
</reference>
<dbReference type="GO" id="GO:0005634">
    <property type="term" value="C:nucleus"/>
    <property type="evidence" value="ECO:0007669"/>
    <property type="project" value="UniProtKB-SubCell"/>
</dbReference>
<dbReference type="InterPro" id="IPR008984">
    <property type="entry name" value="SMAD_FHA_dom_sf"/>
</dbReference>
<evidence type="ECO:0000256" key="4">
    <source>
        <dbReference type="PROSITE-ProRule" id="PRU00108"/>
    </source>
</evidence>
<dbReference type="CDD" id="cd00060">
    <property type="entry name" value="FHA"/>
    <property type="match status" value="1"/>
</dbReference>
<evidence type="ECO:0000259" key="10">
    <source>
        <dbReference type="PROSITE" id="PS50071"/>
    </source>
</evidence>
<dbReference type="SUPFAM" id="SSF49879">
    <property type="entry name" value="SMAD/FHA domain"/>
    <property type="match status" value="1"/>
</dbReference>
<evidence type="ECO:0000256" key="2">
    <source>
        <dbReference type="ARBA" id="ARBA00022741"/>
    </source>
</evidence>
<comment type="similarity">
    <text evidence="1">Belongs to the protein kinase superfamily. CAMK Ser/Thr protein kinase family. CHEK2 subfamily.</text>
</comment>
<dbReference type="SMART" id="SM00389">
    <property type="entry name" value="HOX"/>
    <property type="match status" value="1"/>
</dbReference>
<reference evidence="11" key="2">
    <citation type="submission" date="2010-07" db="EMBL/GenBank/DDBJ databases">
        <authorList>
            <consortium name="The Broad Institute Genome Sequencing Platform"/>
            <consortium name="Broad Institute Genome Sequencing Center for Infectious Disease"/>
            <person name="Ma L.-J."/>
            <person name="Dead R."/>
            <person name="Young S."/>
            <person name="Zeng Q."/>
            <person name="Koehrsen M."/>
            <person name="Alvarado L."/>
            <person name="Berlin A."/>
            <person name="Chapman S.B."/>
            <person name="Chen Z."/>
            <person name="Freedman E."/>
            <person name="Gellesch M."/>
            <person name="Goldberg J."/>
            <person name="Griggs A."/>
            <person name="Gujja S."/>
            <person name="Heilman E.R."/>
            <person name="Heiman D."/>
            <person name="Hepburn T."/>
            <person name="Howarth C."/>
            <person name="Jen D."/>
            <person name="Larson L."/>
            <person name="Mehta T."/>
            <person name="Neiman D."/>
            <person name="Pearson M."/>
            <person name="Roberts A."/>
            <person name="Saif S."/>
            <person name="Shea T."/>
            <person name="Shenoy N."/>
            <person name="Sisk P."/>
            <person name="Stolte C."/>
            <person name="Sykes S."/>
            <person name="Walk T."/>
            <person name="White J."/>
            <person name="Yandava C."/>
            <person name="Haas B."/>
            <person name="Nusbaum C."/>
            <person name="Birren B."/>
        </authorList>
    </citation>
    <scope>NUCLEOTIDE SEQUENCE</scope>
    <source>
        <strain evidence="11">R3-111a-1</strain>
    </source>
</reference>
<dbReference type="PROSITE" id="PS50006">
    <property type="entry name" value="FHA_DOMAIN"/>
    <property type="match status" value="1"/>
</dbReference>
<keyword evidence="4 6" id="KW-0539">Nucleus</keyword>
<dbReference type="GO" id="GO:0003677">
    <property type="term" value="F:DNA binding"/>
    <property type="evidence" value="ECO:0007669"/>
    <property type="project" value="UniProtKB-UniRule"/>
</dbReference>
<dbReference type="InterPro" id="IPR011009">
    <property type="entry name" value="Kinase-like_dom_sf"/>
</dbReference>
<evidence type="ECO:0000259" key="9">
    <source>
        <dbReference type="PROSITE" id="PS50011"/>
    </source>
</evidence>
<feature type="domain" description="Homeobox" evidence="10">
    <location>
        <begin position="1079"/>
        <end position="1139"/>
    </location>
</feature>
<keyword evidence="2 5" id="KW-0547">Nucleotide-binding</keyword>
<dbReference type="InterPro" id="IPR000253">
    <property type="entry name" value="FHA_dom"/>
</dbReference>
<dbReference type="CDD" id="cd00180">
    <property type="entry name" value="PKc"/>
    <property type="match status" value="1"/>
</dbReference>
<dbReference type="Pfam" id="PF00498">
    <property type="entry name" value="FHA"/>
    <property type="match status" value="1"/>
</dbReference>
<dbReference type="VEuPathDB" id="FungiDB:GGTG_12157"/>
<accession>J3PF78</accession>
<evidence type="ECO:0000256" key="3">
    <source>
        <dbReference type="ARBA" id="ARBA00022840"/>
    </source>
</evidence>
<proteinExistence type="inferred from homology"/>
<evidence type="ECO:0000256" key="1">
    <source>
        <dbReference type="ARBA" id="ARBA00005575"/>
    </source>
</evidence>
<evidence type="ECO:0000256" key="6">
    <source>
        <dbReference type="RuleBase" id="RU000682"/>
    </source>
</evidence>
<dbReference type="OrthoDB" id="10252171at2759"/>
<feature type="compositionally biased region" description="Polar residues" evidence="7">
    <location>
        <begin position="772"/>
        <end position="784"/>
    </location>
</feature>
<keyword evidence="3 5" id="KW-0067">ATP-binding</keyword>
<dbReference type="PROSITE" id="PS50011">
    <property type="entry name" value="PROTEIN_KINASE_DOM"/>
    <property type="match status" value="1"/>
</dbReference>
<evidence type="ECO:0000313" key="12">
    <source>
        <dbReference type="EnsemblFungi" id="EJT69980"/>
    </source>
</evidence>
<dbReference type="HOGENOM" id="CLU_276705_0_0_1"/>
<dbReference type="SUPFAM" id="SSF56112">
    <property type="entry name" value="Protein kinase-like (PK-like)"/>
    <property type="match status" value="1"/>
</dbReference>
<name>J3PF78_GAET3</name>
<organism evidence="11">
    <name type="scientific">Gaeumannomyces tritici (strain R3-111a-1)</name>
    <name type="common">Wheat and barley take-all root rot fungus</name>
    <name type="synonym">Gaeumannomyces graminis var. tritici</name>
    <dbReference type="NCBI Taxonomy" id="644352"/>
    <lineage>
        <taxon>Eukaryota</taxon>
        <taxon>Fungi</taxon>
        <taxon>Dikarya</taxon>
        <taxon>Ascomycota</taxon>
        <taxon>Pezizomycotina</taxon>
        <taxon>Sordariomycetes</taxon>
        <taxon>Sordariomycetidae</taxon>
        <taxon>Magnaporthales</taxon>
        <taxon>Magnaporthaceae</taxon>
        <taxon>Gaeumannomyces</taxon>
    </lineage>
</organism>
<dbReference type="EMBL" id="GL385402">
    <property type="protein sequence ID" value="EJT69980.1"/>
    <property type="molecule type" value="Genomic_DNA"/>
</dbReference>
<feature type="compositionally biased region" description="Low complexity" evidence="7">
    <location>
        <begin position="562"/>
        <end position="574"/>
    </location>
</feature>
<dbReference type="CDD" id="cd00086">
    <property type="entry name" value="homeodomain"/>
    <property type="match status" value="1"/>
</dbReference>
<reference evidence="13" key="1">
    <citation type="submission" date="2010-07" db="EMBL/GenBank/DDBJ databases">
        <title>The genome sequence of Gaeumannomyces graminis var. tritici strain R3-111a-1.</title>
        <authorList>
            <consortium name="The Broad Institute Genome Sequencing Platform"/>
            <person name="Ma L.-J."/>
            <person name="Dead R."/>
            <person name="Young S."/>
            <person name="Zeng Q."/>
            <person name="Koehrsen M."/>
            <person name="Alvarado L."/>
            <person name="Berlin A."/>
            <person name="Chapman S.B."/>
            <person name="Chen Z."/>
            <person name="Freedman E."/>
            <person name="Gellesch M."/>
            <person name="Goldberg J."/>
            <person name="Griggs A."/>
            <person name="Gujja S."/>
            <person name="Heilman E.R."/>
            <person name="Heiman D."/>
            <person name="Hepburn T."/>
            <person name="Howarth C."/>
            <person name="Jen D."/>
            <person name="Larson L."/>
            <person name="Mehta T."/>
            <person name="Neiman D."/>
            <person name="Pearson M."/>
            <person name="Roberts A."/>
            <person name="Saif S."/>
            <person name="Shea T."/>
            <person name="Shenoy N."/>
            <person name="Sisk P."/>
            <person name="Stolte C."/>
            <person name="Sykes S."/>
            <person name="Walk T."/>
            <person name="White J."/>
            <person name="Yandava C."/>
            <person name="Haas B."/>
            <person name="Nusbaum C."/>
            <person name="Birren B."/>
        </authorList>
    </citation>
    <scope>NUCLEOTIDE SEQUENCE [LARGE SCALE GENOMIC DNA]</scope>
    <source>
        <strain evidence="13">R3-111a-1</strain>
    </source>
</reference>
<keyword evidence="13" id="KW-1185">Reference proteome</keyword>
<dbReference type="InterPro" id="IPR000719">
    <property type="entry name" value="Prot_kinase_dom"/>
</dbReference>
<feature type="compositionally biased region" description="Basic and acidic residues" evidence="7">
    <location>
        <begin position="43"/>
        <end position="56"/>
    </location>
</feature>
<reference evidence="12" key="4">
    <citation type="journal article" date="2015" name="G3 (Bethesda)">
        <title>Genome sequences of three phytopathogenic species of the Magnaporthaceae family of fungi.</title>
        <authorList>
            <person name="Okagaki L.H."/>
            <person name="Nunes C.C."/>
            <person name="Sailsbery J."/>
            <person name="Clay B."/>
            <person name="Brown D."/>
            <person name="John T."/>
            <person name="Oh Y."/>
            <person name="Young N."/>
            <person name="Fitzgerald M."/>
            <person name="Haas B.J."/>
            <person name="Zeng Q."/>
            <person name="Young S."/>
            <person name="Adiconis X."/>
            <person name="Fan L."/>
            <person name="Levin J.Z."/>
            <person name="Mitchell T.K."/>
            <person name="Okubara P.A."/>
            <person name="Farman M.L."/>
            <person name="Kohn L.M."/>
            <person name="Birren B."/>
            <person name="Ma L.-J."/>
            <person name="Dean R.A."/>
        </authorList>
    </citation>
    <scope>NUCLEOTIDE SEQUENCE</scope>
    <source>
        <strain evidence="12">R3-111a-1</strain>
    </source>
</reference>
<feature type="DNA-binding region" description="Homeobox" evidence="4">
    <location>
        <begin position="1081"/>
        <end position="1140"/>
    </location>
</feature>
<feature type="compositionally biased region" description="Polar residues" evidence="7">
    <location>
        <begin position="542"/>
        <end position="552"/>
    </location>
</feature>
<dbReference type="GO" id="GO:0051094">
    <property type="term" value="P:positive regulation of developmental process"/>
    <property type="evidence" value="ECO:0007669"/>
    <property type="project" value="UniProtKB-ARBA"/>
</dbReference>
<dbReference type="RefSeq" id="XP_009228314.1">
    <property type="nucleotide sequence ID" value="XM_009230050.1"/>
</dbReference>
<dbReference type="PROSITE" id="PS00107">
    <property type="entry name" value="PROTEIN_KINASE_ATP"/>
    <property type="match status" value="1"/>
</dbReference>
<dbReference type="eggNOG" id="KOG0615">
    <property type="taxonomic scope" value="Eukaryota"/>
</dbReference>
<dbReference type="InterPro" id="IPR009057">
    <property type="entry name" value="Homeodomain-like_sf"/>
</dbReference>
<dbReference type="SUPFAM" id="SSF46689">
    <property type="entry name" value="Homeodomain-like"/>
    <property type="match status" value="1"/>
</dbReference>
<dbReference type="SMART" id="SM00240">
    <property type="entry name" value="FHA"/>
    <property type="match status" value="1"/>
</dbReference>
<feature type="binding site" evidence="5">
    <location>
        <position position="261"/>
    </location>
    <ligand>
        <name>ATP</name>
        <dbReference type="ChEBI" id="CHEBI:30616"/>
    </ligand>
</feature>
<keyword evidence="11" id="KW-0418">Kinase</keyword>
<feature type="compositionally biased region" description="Acidic residues" evidence="7">
    <location>
        <begin position="629"/>
        <end position="644"/>
    </location>
</feature>
<dbReference type="InterPro" id="IPR008271">
    <property type="entry name" value="Ser/Thr_kinase_AS"/>
</dbReference>
<dbReference type="GO" id="GO:0005524">
    <property type="term" value="F:ATP binding"/>
    <property type="evidence" value="ECO:0007669"/>
    <property type="project" value="UniProtKB-UniRule"/>
</dbReference>
<dbReference type="PROSITE" id="PS50071">
    <property type="entry name" value="HOMEOBOX_2"/>
    <property type="match status" value="1"/>
</dbReference>
<feature type="region of interest" description="Disordered" evidence="7">
    <location>
        <begin position="804"/>
        <end position="832"/>
    </location>
</feature>
<dbReference type="GeneID" id="20352615"/>
<dbReference type="Gene3D" id="1.10.510.10">
    <property type="entry name" value="Transferase(Phosphotransferase) domain 1"/>
    <property type="match status" value="1"/>
</dbReference>
<dbReference type="GO" id="GO:0004672">
    <property type="term" value="F:protein kinase activity"/>
    <property type="evidence" value="ECO:0007669"/>
    <property type="project" value="InterPro"/>
</dbReference>
<dbReference type="STRING" id="644352.J3PF78"/>
<sequence>MADTDLIARVYPYAEKRRTEVPEATLEAFKTSPGCFDPLGQLSERRSASRRERESTEPLDTQNGPVLDTLPYVELRLSDTPRFRSGFLFGWGQNNDVVLPQIRGVGRHHFTLTFDGEKRPIVKDWGSLNGTQVTYGSQGHGARSGFQWIVGGHKIPFKKQPIVVTALARALVRLQIVVVPHNVASLAYIDKVDRLLQSTAAATEDLLSGLNIANRSDTQRPTGAPKLETGPIHIRKRLGEGSFASVAHYWDVSTGEEYALKKPSAEAVRARRVRINAWRNEAHIMNLIRHPHVVKLLKSDFTQGPRLYLEYVPRGSLANQCDISAAECVSILQQCLSALEYLHGSDPPIVHRDIKADNILVQYRDTNSIYVKFADFGLAKDYDNMSTICGNFGNLAPEVYQNHQYIEAGGKGRVSYTEAVDVWSLGVMVYKFLCPLPQFENQYISRGTAWAKKLIKMFKKDFEERPDELRRFLLEAMVVLRPEQRWSAGDCLARAMLLPVPAMDQSETAVAVSYVSDDERSTIRYKAEPNMAQGLEIPMWQPGSSENSTLSTDAGRYDRSGAPTPRASVPASASSRKRATVSRPSSSGRHRKRREHGSSSSKADAGSRQQRDRVLNNRTQDSLPPVAFEDNDEDEDDWDREEDDNARVELPHAVDHLSTSHVGQEVESHMQTFLQHQVGNGGADQEAVDAAVMFQRLNQHGIMTPFESMARTSGEAAASTIASSYGERDAQGDGLSHFPGNYILAPPRQDGGGGQNNSAGVDRPCGDDPTGPASQVDSQPSGLFSSGDPLNPLLVGSSVAAWGGAGEESTAGTAPSHASVVEEDDDLPPPWSPAHPLSLYAADTQYLRSPRHSQRLELQLATHSSVVVAHPHFPPSLAEGEVEENGDRLTGHFTEPAPYVGHPYSAYGLGDNDQLLDDDWDEGTAEGHEEADGGVDDYTPPEPPSAGAAASPGPQLPKGYRAFHVEGSSHAVVYRPVERKVNALQLVGIRKISRNSLKMCFARHPEIRTERHRRPQVAGLSGPYVDFDDARIICKSFHMPTAVIDELETAAAATVAVTGGDGGYALQTEGEAEAGPAQAVQRRKRTSYSAAHKAILEAAFRNNPKPETRKYCELATQLSTEMRQVQVWFQNRRQRERRETKRDVGLLQC</sequence>
<keyword evidence="11" id="KW-0808">Transferase</keyword>
<evidence type="ECO:0000256" key="5">
    <source>
        <dbReference type="PROSITE-ProRule" id="PRU10141"/>
    </source>
</evidence>
<evidence type="ECO:0000313" key="13">
    <source>
        <dbReference type="Proteomes" id="UP000006039"/>
    </source>
</evidence>
<dbReference type="AlphaFoldDB" id="J3PF78"/>
<dbReference type="PANTHER" id="PTHR24347">
    <property type="entry name" value="SERINE/THREONINE-PROTEIN KINASE"/>
    <property type="match status" value="1"/>
</dbReference>
<evidence type="ECO:0000259" key="8">
    <source>
        <dbReference type="PROSITE" id="PS50006"/>
    </source>
</evidence>
<keyword evidence="4 6" id="KW-0371">Homeobox</keyword>
<dbReference type="PROSITE" id="PS00108">
    <property type="entry name" value="PROTEIN_KINASE_ST"/>
    <property type="match status" value="1"/>
</dbReference>
<dbReference type="Gene3D" id="1.10.10.60">
    <property type="entry name" value="Homeodomain-like"/>
    <property type="match status" value="1"/>
</dbReference>
<comment type="subcellular location">
    <subcellularLocation>
        <location evidence="4 6">Nucleus</location>
    </subcellularLocation>
</comment>
<reference evidence="12" key="5">
    <citation type="submission" date="2018-04" db="UniProtKB">
        <authorList>
            <consortium name="EnsemblFungi"/>
        </authorList>
    </citation>
    <scope>IDENTIFICATION</scope>
    <source>
        <strain evidence="12">R3-111a-1</strain>
    </source>
</reference>
<feature type="domain" description="Protein kinase" evidence="9">
    <location>
        <begin position="232"/>
        <end position="497"/>
    </location>
</feature>
<feature type="compositionally biased region" description="Low complexity" evidence="7">
    <location>
        <begin position="804"/>
        <end position="814"/>
    </location>
</feature>
<dbReference type="Pfam" id="PF00046">
    <property type="entry name" value="Homeodomain"/>
    <property type="match status" value="1"/>
</dbReference>
<gene>
    <name evidence="12" type="primary">20352615</name>
    <name evidence="11" type="ORF">GGTG_12157</name>
</gene>
<dbReference type="Pfam" id="PF00069">
    <property type="entry name" value="Pkinase"/>
    <property type="match status" value="1"/>
</dbReference>
<dbReference type="InterPro" id="IPR017441">
    <property type="entry name" value="Protein_kinase_ATP_BS"/>
</dbReference>
<feature type="region of interest" description="Disordered" evidence="7">
    <location>
        <begin position="904"/>
        <end position="959"/>
    </location>
</feature>
<feature type="region of interest" description="Disordered" evidence="7">
    <location>
        <begin position="721"/>
        <end position="789"/>
    </location>
</feature>
<evidence type="ECO:0000313" key="11">
    <source>
        <dbReference type="EMBL" id="EJT69980.1"/>
    </source>
</evidence>
<dbReference type="InterPro" id="IPR001356">
    <property type="entry name" value="HD"/>
</dbReference>
<evidence type="ECO:0000256" key="7">
    <source>
        <dbReference type="SAM" id="MobiDB-lite"/>
    </source>
</evidence>
<protein>
    <submittedName>
        <fullName evidence="11">CAMK protein kinase</fullName>
    </submittedName>
</protein>
<dbReference type="Proteomes" id="UP000006039">
    <property type="component" value="Unassembled WGS sequence"/>
</dbReference>
<dbReference type="EnsemblFungi" id="EJT69980">
    <property type="protein sequence ID" value="EJT69980"/>
    <property type="gene ID" value="GGTG_12157"/>
</dbReference>
<feature type="region of interest" description="Disordered" evidence="7">
    <location>
        <begin position="535"/>
        <end position="644"/>
    </location>
</feature>
<feature type="domain" description="FHA" evidence="8">
    <location>
        <begin position="87"/>
        <end position="134"/>
    </location>
</feature>
<dbReference type="Gene3D" id="2.60.200.20">
    <property type="match status" value="1"/>
</dbReference>
<feature type="compositionally biased region" description="Acidic residues" evidence="7">
    <location>
        <begin position="914"/>
        <end position="924"/>
    </location>
</feature>
<dbReference type="SMART" id="SM00220">
    <property type="entry name" value="S_TKc"/>
    <property type="match status" value="1"/>
</dbReference>
<feature type="region of interest" description="Disordered" evidence="7">
    <location>
        <begin position="35"/>
        <end position="63"/>
    </location>
</feature>